<gene>
    <name evidence="2" type="ordered locus">Runsl_0324</name>
</gene>
<dbReference type="KEGG" id="rsi:Runsl_0324"/>
<organism evidence="2 3">
    <name type="scientific">Runella slithyformis (strain ATCC 29530 / DSM 19594 / LMG 11500 / NCIMB 11436 / LSU 4)</name>
    <dbReference type="NCBI Taxonomy" id="761193"/>
    <lineage>
        <taxon>Bacteria</taxon>
        <taxon>Pseudomonadati</taxon>
        <taxon>Bacteroidota</taxon>
        <taxon>Cytophagia</taxon>
        <taxon>Cytophagales</taxon>
        <taxon>Spirosomataceae</taxon>
        <taxon>Runella</taxon>
    </lineage>
</organism>
<reference evidence="2 3" key="2">
    <citation type="journal article" date="2012" name="Stand. Genomic Sci.">
        <title>Complete genome sequence of the aquatic bacterium Runella slithyformis type strain (LSU 4(T)).</title>
        <authorList>
            <person name="Copeland A."/>
            <person name="Zhang X."/>
            <person name="Misra M."/>
            <person name="Lapidus A."/>
            <person name="Nolan M."/>
            <person name="Lucas S."/>
            <person name="Deshpande S."/>
            <person name="Cheng J.F."/>
            <person name="Tapia R."/>
            <person name="Goodwin L.A."/>
            <person name="Pitluck S."/>
            <person name="Liolios K."/>
            <person name="Pagani I."/>
            <person name="Ivanova N."/>
            <person name="Mikhailova N."/>
            <person name="Pati A."/>
            <person name="Chen A."/>
            <person name="Palaniappan K."/>
            <person name="Land M."/>
            <person name="Hauser L."/>
            <person name="Pan C."/>
            <person name="Jeffries C.D."/>
            <person name="Detter J.C."/>
            <person name="Brambilla E.M."/>
            <person name="Rohde M."/>
            <person name="Djao O.D."/>
            <person name="Goker M."/>
            <person name="Sikorski J."/>
            <person name="Tindall B.J."/>
            <person name="Woyke T."/>
            <person name="Bristow J."/>
            <person name="Eisen J.A."/>
            <person name="Markowitz V."/>
            <person name="Hugenholtz P."/>
            <person name="Kyrpides N.C."/>
            <person name="Klenk H.P."/>
            <person name="Mavromatis K."/>
        </authorList>
    </citation>
    <scope>NUCLEOTIDE SEQUENCE [LARGE SCALE GENOMIC DNA]</scope>
    <source>
        <strain evidence="3">ATCC 29530 / DSM 19594 / LMG 11500 / NCIMB 11436 / LSU 4</strain>
    </source>
</reference>
<evidence type="ECO:0000313" key="2">
    <source>
        <dbReference type="EMBL" id="AEI46776.1"/>
    </source>
</evidence>
<name>A0A7U3ZGG1_RUNSL</name>
<dbReference type="Proteomes" id="UP000000493">
    <property type="component" value="Chromosome"/>
</dbReference>
<sequence>MSKKTQAVPKQEPTLPLPAAPNVADTEENSSAAVGTDAQTPAAPIDNLADAKPLSNCTLIELMETYVNSYHRIRDIQDEPEEVVEKAYAFHEEVYNEISAHFLANEELKKGIAKGFHQMLETTEEDYLKQKAQKQLEALQEARMGLAVDEPADDGSALEISPVRER</sequence>
<dbReference type="RefSeq" id="WP_013926101.1">
    <property type="nucleotide sequence ID" value="NC_015703.1"/>
</dbReference>
<reference evidence="3" key="1">
    <citation type="submission" date="2011-06" db="EMBL/GenBank/DDBJ databases">
        <title>The complete genome of chromosome of Runella slithyformis DSM 19594.</title>
        <authorList>
            <consortium name="US DOE Joint Genome Institute (JGI-PGF)"/>
            <person name="Lucas S."/>
            <person name="Han J."/>
            <person name="Lapidus A."/>
            <person name="Bruce D."/>
            <person name="Goodwin L."/>
            <person name="Pitluck S."/>
            <person name="Peters L."/>
            <person name="Kyrpides N."/>
            <person name="Mavromatis K."/>
            <person name="Ivanova N."/>
            <person name="Ovchinnikova G."/>
            <person name="Zhang X."/>
            <person name="Misra M."/>
            <person name="Detter J.C."/>
            <person name="Tapia R."/>
            <person name="Han C."/>
            <person name="Land M."/>
            <person name="Hauser L."/>
            <person name="Markowitz V."/>
            <person name="Cheng J.-F."/>
            <person name="Hugenholtz P."/>
            <person name="Woyke T."/>
            <person name="Wu D."/>
            <person name="Tindall B."/>
            <person name="Faehrich R."/>
            <person name="Brambilla E."/>
            <person name="Klenk H.-P."/>
            <person name="Eisen J.A."/>
        </authorList>
    </citation>
    <scope>NUCLEOTIDE SEQUENCE [LARGE SCALE GENOMIC DNA]</scope>
    <source>
        <strain evidence="3">ATCC 29530 / DSM 19594 / LMG 11500 / NCIMB 11436 / LSU 4</strain>
    </source>
</reference>
<feature type="region of interest" description="Disordered" evidence="1">
    <location>
        <begin position="1"/>
        <end position="47"/>
    </location>
</feature>
<evidence type="ECO:0000313" key="3">
    <source>
        <dbReference type="Proteomes" id="UP000000493"/>
    </source>
</evidence>
<accession>A0A7U3ZGG1</accession>
<feature type="region of interest" description="Disordered" evidence="1">
    <location>
        <begin position="146"/>
        <end position="166"/>
    </location>
</feature>
<dbReference type="AlphaFoldDB" id="A0A7U3ZGG1"/>
<proteinExistence type="predicted"/>
<keyword evidence="3" id="KW-1185">Reference proteome</keyword>
<evidence type="ECO:0000256" key="1">
    <source>
        <dbReference type="SAM" id="MobiDB-lite"/>
    </source>
</evidence>
<feature type="compositionally biased region" description="Polar residues" evidence="1">
    <location>
        <begin position="29"/>
        <end position="39"/>
    </location>
</feature>
<protein>
    <submittedName>
        <fullName evidence="2">Uncharacterized protein</fullName>
    </submittedName>
</protein>
<dbReference type="EMBL" id="CP002859">
    <property type="protein sequence ID" value="AEI46776.1"/>
    <property type="molecule type" value="Genomic_DNA"/>
</dbReference>